<keyword evidence="2" id="KW-0503">Monooxygenase</keyword>
<dbReference type="EMBL" id="JAHJDP010000042">
    <property type="protein sequence ID" value="MBU2690963.1"/>
    <property type="molecule type" value="Genomic_DNA"/>
</dbReference>
<accession>A0A948RTY6</accession>
<dbReference type="AlphaFoldDB" id="A0A948RTY6"/>
<evidence type="ECO:0000313" key="2">
    <source>
        <dbReference type="EMBL" id="MBU2690963.1"/>
    </source>
</evidence>
<dbReference type="Gene3D" id="3.30.70.100">
    <property type="match status" value="1"/>
</dbReference>
<organism evidence="2 3">
    <name type="scientific">Eiseniibacteriota bacterium</name>
    <dbReference type="NCBI Taxonomy" id="2212470"/>
    <lineage>
        <taxon>Bacteria</taxon>
        <taxon>Candidatus Eiseniibacteriota</taxon>
    </lineage>
</organism>
<evidence type="ECO:0000313" key="3">
    <source>
        <dbReference type="Proteomes" id="UP000777784"/>
    </source>
</evidence>
<dbReference type="SUPFAM" id="SSF54909">
    <property type="entry name" value="Dimeric alpha+beta barrel"/>
    <property type="match status" value="1"/>
</dbReference>
<sequence>MSHVLIHHKVAKYESWKKVFDSHAEFRRSSGEKSYQIFRSHEDPNSITLLFEWESSASAKKFQGSDNLKAAMKEAGVVGPPEIQYLDAVTHGAHKSVKVI</sequence>
<dbReference type="Pfam" id="PF03992">
    <property type="entry name" value="ABM"/>
    <property type="match status" value="1"/>
</dbReference>
<protein>
    <submittedName>
        <fullName evidence="2">Antibiotic biosynthesis monooxygenase</fullName>
    </submittedName>
</protein>
<gene>
    <name evidence="2" type="ORF">KJ970_08540</name>
</gene>
<comment type="caution">
    <text evidence="2">The sequence shown here is derived from an EMBL/GenBank/DDBJ whole genome shotgun (WGS) entry which is preliminary data.</text>
</comment>
<proteinExistence type="predicted"/>
<reference evidence="2" key="1">
    <citation type="submission" date="2021-05" db="EMBL/GenBank/DDBJ databases">
        <title>Energy efficiency and biological interactions define the core microbiome of deep oligotrophic groundwater.</title>
        <authorList>
            <person name="Mehrshad M."/>
            <person name="Lopez-Fernandez M."/>
            <person name="Bell E."/>
            <person name="Bernier-Latmani R."/>
            <person name="Bertilsson S."/>
            <person name="Dopson M."/>
        </authorList>
    </citation>
    <scope>NUCLEOTIDE SEQUENCE</scope>
    <source>
        <strain evidence="2">Modern_marine.mb.64</strain>
    </source>
</reference>
<name>A0A948RTY6_UNCEI</name>
<feature type="domain" description="ABM" evidence="1">
    <location>
        <begin position="15"/>
        <end position="73"/>
    </location>
</feature>
<dbReference type="GO" id="GO:0004497">
    <property type="term" value="F:monooxygenase activity"/>
    <property type="evidence" value="ECO:0007669"/>
    <property type="project" value="UniProtKB-KW"/>
</dbReference>
<dbReference type="InterPro" id="IPR011008">
    <property type="entry name" value="Dimeric_a/b-barrel"/>
</dbReference>
<dbReference type="InterPro" id="IPR007138">
    <property type="entry name" value="ABM_dom"/>
</dbReference>
<dbReference type="Proteomes" id="UP000777784">
    <property type="component" value="Unassembled WGS sequence"/>
</dbReference>
<evidence type="ECO:0000259" key="1">
    <source>
        <dbReference type="Pfam" id="PF03992"/>
    </source>
</evidence>
<keyword evidence="2" id="KW-0560">Oxidoreductase</keyword>